<dbReference type="SMART" id="SM00671">
    <property type="entry name" value="SEL1"/>
    <property type="match status" value="3"/>
</dbReference>
<dbReference type="Proteomes" id="UP000255061">
    <property type="component" value="Unassembled WGS sequence"/>
</dbReference>
<organism evidence="2 3">
    <name type="scientific">Shewanella morhuae</name>
    <dbReference type="NCBI Taxonomy" id="365591"/>
    <lineage>
        <taxon>Bacteria</taxon>
        <taxon>Pseudomonadati</taxon>
        <taxon>Pseudomonadota</taxon>
        <taxon>Gammaproteobacteria</taxon>
        <taxon>Alteromonadales</taxon>
        <taxon>Shewanellaceae</taxon>
        <taxon>Shewanella</taxon>
    </lineage>
</organism>
<dbReference type="SUPFAM" id="SSF81901">
    <property type="entry name" value="HCP-like"/>
    <property type="match status" value="1"/>
</dbReference>
<accession>A0A380BYS0</accession>
<protein>
    <submittedName>
        <fullName evidence="2">Sel1 repeat</fullName>
    </submittedName>
</protein>
<dbReference type="InterPro" id="IPR011990">
    <property type="entry name" value="TPR-like_helical_dom_sf"/>
</dbReference>
<sequence length="300" mass="33390">MYSCRIAVFLTMFCFPAIGQLLPEYIQKEQSKVLQTKNDAALVVAKQHLQKKNYTEALILFKQLAEQGSAEAQAQLGVMYEYGEGTEADAKAAVKWYSLASAQDLAWAQINLGLAYANGRGIAKDDSEATKLFRKAALAGNMKAQEMFATMYDEGRAPPQEGLTAAQWLNPSNLRYITDLYRDFSAKLHFESPEAENIVSSFDIRCQSIMDSRYLPLANLLVARLPSQNDDGIETNTYVIEQGGDVRIIDTFKTAQGETFEKVIFEINEVGELMPKGSITADAISNACFRSYGPIWLLEE</sequence>
<gene>
    <name evidence="2" type="ORF">NCTC10736_03939</name>
</gene>
<dbReference type="AlphaFoldDB" id="A0A380BYS0"/>
<dbReference type="EMBL" id="UGYV01000004">
    <property type="protein sequence ID" value="SUJ08571.1"/>
    <property type="molecule type" value="Genomic_DNA"/>
</dbReference>
<proteinExistence type="predicted"/>
<dbReference type="RefSeq" id="WP_115407261.1">
    <property type="nucleotide sequence ID" value="NZ_UGYV01000004.1"/>
</dbReference>
<dbReference type="InterPro" id="IPR006597">
    <property type="entry name" value="Sel1-like"/>
</dbReference>
<evidence type="ECO:0000313" key="3">
    <source>
        <dbReference type="Proteomes" id="UP000255061"/>
    </source>
</evidence>
<dbReference type="PANTHER" id="PTHR11102:SF160">
    <property type="entry name" value="ERAD-ASSOCIATED E3 UBIQUITIN-PROTEIN LIGASE COMPONENT HRD3"/>
    <property type="match status" value="1"/>
</dbReference>
<dbReference type="PANTHER" id="PTHR11102">
    <property type="entry name" value="SEL-1-LIKE PROTEIN"/>
    <property type="match status" value="1"/>
</dbReference>
<evidence type="ECO:0000313" key="2">
    <source>
        <dbReference type="EMBL" id="SUJ08571.1"/>
    </source>
</evidence>
<dbReference type="Pfam" id="PF08238">
    <property type="entry name" value="Sel1"/>
    <property type="match status" value="3"/>
</dbReference>
<name>A0A380BYS0_9GAMM</name>
<feature type="signal peptide" evidence="1">
    <location>
        <begin position="1"/>
        <end position="19"/>
    </location>
</feature>
<dbReference type="Gene3D" id="1.25.40.10">
    <property type="entry name" value="Tetratricopeptide repeat domain"/>
    <property type="match status" value="1"/>
</dbReference>
<keyword evidence="1" id="KW-0732">Signal</keyword>
<evidence type="ECO:0000256" key="1">
    <source>
        <dbReference type="SAM" id="SignalP"/>
    </source>
</evidence>
<reference evidence="2 3" key="1">
    <citation type="submission" date="2018-06" db="EMBL/GenBank/DDBJ databases">
        <authorList>
            <consortium name="Pathogen Informatics"/>
            <person name="Doyle S."/>
        </authorList>
    </citation>
    <scope>NUCLEOTIDE SEQUENCE [LARGE SCALE GENOMIC DNA]</scope>
    <source>
        <strain evidence="2 3">NCTC10736</strain>
    </source>
</reference>
<feature type="chain" id="PRO_5016648086" evidence="1">
    <location>
        <begin position="20"/>
        <end position="300"/>
    </location>
</feature>
<dbReference type="InterPro" id="IPR050767">
    <property type="entry name" value="Sel1_AlgK"/>
</dbReference>